<dbReference type="InterPro" id="IPR000182">
    <property type="entry name" value="GNAT_dom"/>
</dbReference>
<evidence type="ECO:0000259" key="1">
    <source>
        <dbReference type="PROSITE" id="PS51186"/>
    </source>
</evidence>
<comment type="caution">
    <text evidence="2">The sequence shown here is derived from an EMBL/GenBank/DDBJ whole genome shotgun (WGS) entry which is preliminary data.</text>
</comment>
<organism evidence="2 3">
    <name type="scientific">Cytobacillus citreus</name>
    <dbReference type="NCBI Taxonomy" id="2833586"/>
    <lineage>
        <taxon>Bacteria</taxon>
        <taxon>Bacillati</taxon>
        <taxon>Bacillota</taxon>
        <taxon>Bacilli</taxon>
        <taxon>Bacillales</taxon>
        <taxon>Bacillaceae</taxon>
        <taxon>Cytobacillus</taxon>
    </lineage>
</organism>
<name>A0ABS5NMC0_9BACI</name>
<dbReference type="RefSeq" id="WP_213100254.1">
    <property type="nucleotide sequence ID" value="NZ_JAGYPM010000001.1"/>
</dbReference>
<reference evidence="2 3" key="1">
    <citation type="submission" date="2021-05" db="EMBL/GenBank/DDBJ databases">
        <title>Novel Bacillus species.</title>
        <authorList>
            <person name="Liu G."/>
        </authorList>
    </citation>
    <scope>NUCLEOTIDE SEQUENCE [LARGE SCALE GENOMIC DNA]</scope>
    <source>
        <strain evidence="2 3">FJAT-49705</strain>
    </source>
</reference>
<dbReference type="PANTHER" id="PTHR43441:SF12">
    <property type="entry name" value="RIBOSOMAL N-ACETYLTRANSFERASE YDAF-RELATED"/>
    <property type="match status" value="1"/>
</dbReference>
<sequence>MFVLKVDQDIELQLFQLHHSEELYHLVNSNRNHLRQWLPWVDNMTSPIQYHSIIPMWLKSLAENNGFNAGIRYNGELVGCAGFHQIDWNNRQTSIGYYLAKGFEGKGIMTKTVQALVNYAFLDLNLNRIEIRCGVGNKKSRAIPERLGFVQEGIIRDGENLYNHFHDLVVYGMLARDWKS</sequence>
<dbReference type="SUPFAM" id="SSF55729">
    <property type="entry name" value="Acyl-CoA N-acyltransferases (Nat)"/>
    <property type="match status" value="1"/>
</dbReference>
<dbReference type="PROSITE" id="PS51186">
    <property type="entry name" value="GNAT"/>
    <property type="match status" value="1"/>
</dbReference>
<evidence type="ECO:0000313" key="2">
    <source>
        <dbReference type="EMBL" id="MBS4188736.1"/>
    </source>
</evidence>
<gene>
    <name evidence="2" type="ORF">KHA94_00695</name>
</gene>
<dbReference type="InterPro" id="IPR051908">
    <property type="entry name" value="Ribosomal_N-acetyltransferase"/>
</dbReference>
<dbReference type="InterPro" id="IPR016181">
    <property type="entry name" value="Acyl_CoA_acyltransferase"/>
</dbReference>
<protein>
    <submittedName>
        <fullName evidence="2">GNAT family N-acetyltransferase</fullName>
    </submittedName>
</protein>
<dbReference type="EMBL" id="JAGYPM010000001">
    <property type="protein sequence ID" value="MBS4188736.1"/>
    <property type="molecule type" value="Genomic_DNA"/>
</dbReference>
<keyword evidence="3" id="KW-1185">Reference proteome</keyword>
<dbReference type="Proteomes" id="UP000681027">
    <property type="component" value="Unassembled WGS sequence"/>
</dbReference>
<accession>A0ABS5NMC0</accession>
<dbReference type="Gene3D" id="3.40.630.30">
    <property type="match status" value="1"/>
</dbReference>
<dbReference type="PANTHER" id="PTHR43441">
    <property type="entry name" value="RIBOSOMAL-PROTEIN-SERINE ACETYLTRANSFERASE"/>
    <property type="match status" value="1"/>
</dbReference>
<proteinExistence type="predicted"/>
<evidence type="ECO:0000313" key="3">
    <source>
        <dbReference type="Proteomes" id="UP000681027"/>
    </source>
</evidence>
<feature type="domain" description="N-acetyltransferase" evidence="1">
    <location>
        <begin position="24"/>
        <end position="176"/>
    </location>
</feature>
<dbReference type="Pfam" id="PF13302">
    <property type="entry name" value="Acetyltransf_3"/>
    <property type="match status" value="1"/>
</dbReference>